<name>A0A9J6B7M1_SOLCO</name>
<keyword evidence="3" id="KW-1185">Reference proteome</keyword>
<feature type="compositionally biased region" description="Basic and acidic residues" evidence="1">
    <location>
        <begin position="93"/>
        <end position="123"/>
    </location>
</feature>
<comment type="caution">
    <text evidence="2">The sequence shown here is derived from an EMBL/GenBank/DDBJ whole genome shotgun (WGS) entry which is preliminary data.</text>
</comment>
<feature type="compositionally biased region" description="Basic and acidic residues" evidence="1">
    <location>
        <begin position="62"/>
        <end position="80"/>
    </location>
</feature>
<dbReference type="EMBL" id="JACXVP010000001">
    <property type="protein sequence ID" value="KAG5632586.1"/>
    <property type="molecule type" value="Genomic_DNA"/>
</dbReference>
<reference evidence="2 3" key="1">
    <citation type="submission" date="2020-09" db="EMBL/GenBank/DDBJ databases">
        <title>De no assembly of potato wild relative species, Solanum commersonii.</title>
        <authorList>
            <person name="Cho K."/>
        </authorList>
    </citation>
    <scope>NUCLEOTIDE SEQUENCE [LARGE SCALE GENOMIC DNA]</scope>
    <source>
        <strain evidence="2">LZ3.2</strain>
        <tissue evidence="2">Leaf</tissue>
    </source>
</reference>
<feature type="region of interest" description="Disordered" evidence="1">
    <location>
        <begin position="50"/>
        <end position="123"/>
    </location>
</feature>
<organism evidence="2 3">
    <name type="scientific">Solanum commersonii</name>
    <name type="common">Commerson's wild potato</name>
    <name type="synonym">Commerson's nightshade</name>
    <dbReference type="NCBI Taxonomy" id="4109"/>
    <lineage>
        <taxon>Eukaryota</taxon>
        <taxon>Viridiplantae</taxon>
        <taxon>Streptophyta</taxon>
        <taxon>Embryophyta</taxon>
        <taxon>Tracheophyta</taxon>
        <taxon>Spermatophyta</taxon>
        <taxon>Magnoliopsida</taxon>
        <taxon>eudicotyledons</taxon>
        <taxon>Gunneridae</taxon>
        <taxon>Pentapetalae</taxon>
        <taxon>asterids</taxon>
        <taxon>lamiids</taxon>
        <taxon>Solanales</taxon>
        <taxon>Solanaceae</taxon>
        <taxon>Solanoideae</taxon>
        <taxon>Solaneae</taxon>
        <taxon>Solanum</taxon>
    </lineage>
</organism>
<accession>A0A9J6B7M1</accession>
<dbReference type="Proteomes" id="UP000824120">
    <property type="component" value="Chromosome 1"/>
</dbReference>
<evidence type="ECO:0000313" key="3">
    <source>
        <dbReference type="Proteomes" id="UP000824120"/>
    </source>
</evidence>
<dbReference type="AlphaFoldDB" id="A0A9J6B7M1"/>
<evidence type="ECO:0000313" key="2">
    <source>
        <dbReference type="EMBL" id="KAG5632586.1"/>
    </source>
</evidence>
<protein>
    <submittedName>
        <fullName evidence="2">Uncharacterized protein</fullName>
    </submittedName>
</protein>
<gene>
    <name evidence="2" type="ORF">H5410_004303</name>
</gene>
<sequence length="123" mass="13678">MAGFSGANVVVTPGIDAQNEIVTPSIDAPTGRATVFILRQLLFFCGWDEEQTKNTNRQKGTKQAEEMKKGEPEDHQEHSTCHQSADRQVVPRSQDRSPKVKDLENAKCEGEKEMKEVKAHSPS</sequence>
<evidence type="ECO:0000256" key="1">
    <source>
        <dbReference type="SAM" id="MobiDB-lite"/>
    </source>
</evidence>
<proteinExistence type="predicted"/>
<feature type="non-terminal residue" evidence="2">
    <location>
        <position position="123"/>
    </location>
</feature>